<evidence type="ECO:0008006" key="3">
    <source>
        <dbReference type="Google" id="ProtNLM"/>
    </source>
</evidence>
<dbReference type="AlphaFoldDB" id="A0AAV7M3J9"/>
<dbReference type="Proteomes" id="UP001066276">
    <property type="component" value="Chromosome 10"/>
</dbReference>
<organism evidence="1 2">
    <name type="scientific">Pleurodeles waltl</name>
    <name type="common">Iberian ribbed newt</name>
    <dbReference type="NCBI Taxonomy" id="8319"/>
    <lineage>
        <taxon>Eukaryota</taxon>
        <taxon>Metazoa</taxon>
        <taxon>Chordata</taxon>
        <taxon>Craniata</taxon>
        <taxon>Vertebrata</taxon>
        <taxon>Euteleostomi</taxon>
        <taxon>Amphibia</taxon>
        <taxon>Batrachia</taxon>
        <taxon>Caudata</taxon>
        <taxon>Salamandroidea</taxon>
        <taxon>Salamandridae</taxon>
        <taxon>Pleurodelinae</taxon>
        <taxon>Pleurodeles</taxon>
    </lineage>
</organism>
<dbReference type="EMBL" id="JANPWB010000014">
    <property type="protein sequence ID" value="KAJ1098386.1"/>
    <property type="molecule type" value="Genomic_DNA"/>
</dbReference>
<gene>
    <name evidence="1" type="ORF">NDU88_003497</name>
</gene>
<protein>
    <recommendedName>
        <fullName evidence="3">Reverse transcriptase domain-containing protein</fullName>
    </recommendedName>
</protein>
<proteinExistence type="predicted"/>
<name>A0AAV7M3J9_PLEWA</name>
<reference evidence="1" key="1">
    <citation type="journal article" date="2022" name="bioRxiv">
        <title>Sequencing and chromosome-scale assembly of the giantPleurodeles waltlgenome.</title>
        <authorList>
            <person name="Brown T."/>
            <person name="Elewa A."/>
            <person name="Iarovenko S."/>
            <person name="Subramanian E."/>
            <person name="Araus A.J."/>
            <person name="Petzold A."/>
            <person name="Susuki M."/>
            <person name="Suzuki K.-i.T."/>
            <person name="Hayashi T."/>
            <person name="Toyoda A."/>
            <person name="Oliveira C."/>
            <person name="Osipova E."/>
            <person name="Leigh N.D."/>
            <person name="Simon A."/>
            <person name="Yun M.H."/>
        </authorList>
    </citation>
    <scope>NUCLEOTIDE SEQUENCE</scope>
    <source>
        <strain evidence="1">20211129_DDA</strain>
        <tissue evidence="1">Liver</tissue>
    </source>
</reference>
<sequence length="115" mass="12557">MVLSLDAKKAFNAVNRQYMRQVLERLGFKPKLMGWVTLVYTDSVATELGLSGSLTGESTVTSSWLQLLLLGQDSTLGLIFNVSGLTFDLEVDLFALHLVTSIALEAYLPFAGLSQ</sequence>
<comment type="caution">
    <text evidence="1">The sequence shown here is derived from an EMBL/GenBank/DDBJ whole genome shotgun (WGS) entry which is preliminary data.</text>
</comment>
<evidence type="ECO:0000313" key="1">
    <source>
        <dbReference type="EMBL" id="KAJ1098386.1"/>
    </source>
</evidence>
<keyword evidence="2" id="KW-1185">Reference proteome</keyword>
<accession>A0AAV7M3J9</accession>
<evidence type="ECO:0000313" key="2">
    <source>
        <dbReference type="Proteomes" id="UP001066276"/>
    </source>
</evidence>